<feature type="signal peptide" evidence="2">
    <location>
        <begin position="1"/>
        <end position="16"/>
    </location>
</feature>
<comment type="caution">
    <text evidence="3">The sequence shown here is derived from an EMBL/GenBank/DDBJ whole genome shotgun (WGS) entry which is preliminary data.</text>
</comment>
<feature type="transmembrane region" description="Helical" evidence="1">
    <location>
        <begin position="143"/>
        <end position="164"/>
    </location>
</feature>
<dbReference type="OrthoDB" id="9451547at2759"/>
<feature type="chain" id="PRO_5034998569" evidence="2">
    <location>
        <begin position="17"/>
        <end position="192"/>
    </location>
</feature>
<feature type="transmembrane region" description="Helical" evidence="1">
    <location>
        <begin position="114"/>
        <end position="131"/>
    </location>
</feature>
<feature type="transmembrane region" description="Helical" evidence="1">
    <location>
        <begin position="42"/>
        <end position="62"/>
    </location>
</feature>
<accession>A0A8H6SC14</accession>
<reference evidence="3" key="1">
    <citation type="submission" date="2020-05" db="EMBL/GenBank/DDBJ databases">
        <title>Mycena genomes resolve the evolution of fungal bioluminescence.</title>
        <authorList>
            <person name="Tsai I.J."/>
        </authorList>
    </citation>
    <scope>NUCLEOTIDE SEQUENCE</scope>
    <source>
        <strain evidence="3">171206Taipei</strain>
    </source>
</reference>
<gene>
    <name evidence="3" type="ORF">MIND_00907200</name>
</gene>
<organism evidence="3 4">
    <name type="scientific">Mycena indigotica</name>
    <dbReference type="NCBI Taxonomy" id="2126181"/>
    <lineage>
        <taxon>Eukaryota</taxon>
        <taxon>Fungi</taxon>
        <taxon>Dikarya</taxon>
        <taxon>Basidiomycota</taxon>
        <taxon>Agaricomycotina</taxon>
        <taxon>Agaricomycetes</taxon>
        <taxon>Agaricomycetidae</taxon>
        <taxon>Agaricales</taxon>
        <taxon>Marasmiineae</taxon>
        <taxon>Mycenaceae</taxon>
        <taxon>Mycena</taxon>
    </lineage>
</organism>
<dbReference type="GeneID" id="59348228"/>
<dbReference type="Proteomes" id="UP000636479">
    <property type="component" value="Unassembled WGS sequence"/>
</dbReference>
<proteinExistence type="predicted"/>
<dbReference type="EMBL" id="JACAZF010000008">
    <property type="protein sequence ID" value="KAF7296765.1"/>
    <property type="molecule type" value="Genomic_DNA"/>
</dbReference>
<evidence type="ECO:0000256" key="2">
    <source>
        <dbReference type="SAM" id="SignalP"/>
    </source>
</evidence>
<keyword evidence="4" id="KW-1185">Reference proteome</keyword>
<dbReference type="AlphaFoldDB" id="A0A8H6SC14"/>
<evidence type="ECO:0000256" key="1">
    <source>
        <dbReference type="SAM" id="Phobius"/>
    </source>
</evidence>
<keyword evidence="1" id="KW-1133">Transmembrane helix</keyword>
<name>A0A8H6SC14_9AGAR</name>
<dbReference type="PANTHER" id="PTHR35043">
    <property type="entry name" value="TRANSCRIPTION FACTOR DOMAIN-CONTAINING PROTEIN"/>
    <property type="match status" value="1"/>
</dbReference>
<keyword evidence="1" id="KW-0812">Transmembrane</keyword>
<dbReference type="PANTHER" id="PTHR35043:SF7">
    <property type="entry name" value="TRANSCRIPTION FACTOR DOMAIN-CONTAINING PROTEIN"/>
    <property type="match status" value="1"/>
</dbReference>
<sequence length="192" mass="20718">MLCLLALLSATLSTQAAPAMLTVRVGIRATGADFIDCENRRSLFSIVWGCFTTIFACVWVSAHPNVPPPIPPPPGKGASLWQHLKWQLPSLLPSSLSVLQAGSSNVRGTSPKNLTSVVLGAVPVVVLWVYADGALRYTGCIPFSWVFPVYVAGVLLYVPARLALTVLPLVALRALPDAVYSEVKWNRYLPHV</sequence>
<keyword evidence="1" id="KW-0472">Membrane</keyword>
<dbReference type="RefSeq" id="XP_037217124.1">
    <property type="nucleotide sequence ID" value="XM_037365712.1"/>
</dbReference>
<evidence type="ECO:0000313" key="3">
    <source>
        <dbReference type="EMBL" id="KAF7296765.1"/>
    </source>
</evidence>
<protein>
    <submittedName>
        <fullName evidence="3">Uncharacterized protein</fullName>
    </submittedName>
</protein>
<keyword evidence="2" id="KW-0732">Signal</keyword>
<evidence type="ECO:0000313" key="4">
    <source>
        <dbReference type="Proteomes" id="UP000636479"/>
    </source>
</evidence>